<keyword evidence="2" id="KW-1185">Reference proteome</keyword>
<evidence type="ECO:0000313" key="2">
    <source>
        <dbReference type="Proteomes" id="UP000619293"/>
    </source>
</evidence>
<sequence length="1592" mass="170401">MSEQNLTLLEAGAVLPAGSPVAKDDTVDALTSRTYRHPVLGERAVVRLVPATIGAAEDLSMEFLGFDKPAPVNEVGLVRQQALGFPAWALVHDPANGHHALALVKEIERLARQAKSRIGPAKDGFNALGERLARAVPHFLPTYYEEAGRAFLAADSTTYAATMFGKARDAERAYALHIDEERQHAVFLEFALAGALTAKALSQHARELSARCTPADAYERFLRLCVERTLGGLPPYAQMHTDLRRLAKAAKLDQGEADRQVLDQLLSAPSLSRAPEGFWAAYAGPLSELAAADPTLRGRLLGMFPQHVADEVWLDVLEQAGATAALTDPQGTVPFAAESPDGPAGWLGRFDVHRQRRGRRDSRSVKLLALLERMSGRLKADGLPVVLCRRHSGVDLDLLDACLALGVPVADPDDSARYQVSRWLSDEREGRRDLVAVAGDGRFLGALADNLEQHLRPNYRETAGDPERVRAVTAVPGLRTAAHTLLDLIAADTARHGLPALARHLDRLALLGCPDGVAVNPEAAERVLGHDVAAMLGRSLRTGLLDELGWPALEEAVARLGVTAADNEDTIGIVNQYPYLVLRRGDMVLVVGEHGVELEHMLRIPADQRHYLWRLVLRYVDKQLLVCWDVGRERAGYWSGAPDDVFTVPDNAFDMSDAMSLPLPGGGRTLGGRPLHVGDRSERHTGRVLTDGASYWVIRHNGDKLVCQEFDPATGERGRASLPAFLEDGAVDGESLVLHLSRLAPRDPVAAGQASPLLGWRVRRRADGSLVGQSTDGTTYALPAGAGIRGDLSGAVRLPGSDAVCGVFATRDWRRSSMTLADAEGWLLGEYTVPQGPSAYARGTRLVPGAAYWHLLRPRDEAGSAALRAVTDEWCAAMLREAVAAIAAADDAAATQEALVALVAQHLPEVTDPSLRAGVAGLVERAAVHVTRLTELRDRCEGKAVETAPKPAAEWTGGVQDHLLSAALSGLIRYCYSRNDSAVRLFAATGAAFTAEQAPTGQLYLDADDDWFDALGILPAAMYRAASPVTSPEHRAALVELLTVVARSGLLTPGSRLREVELKADQPVDEDGLPGTVLTFGARRLLVLSADADDREVKGLEYAADGVFGALPGYAITRERTLDTGGATPDRITEFTRLLAEHGPIAWQHERVAGLSDTAGISLAEATMVLAGLPQQAWHKAESEWVRELLGVDAAAAGAAASRMRSGSVTATARLLALLLPADLAALWRSGPAAAEFAAAWTERHGVRRPVRDDLIVAIDKADVDGSMNASELIHGIANPDTCRWLRGSVDGIDDDDVFVALAKCLPWLVYHLPADDPIRAALPRAVELAQARLADPAMSLPAGYVTERKIDALLAATGTTRVDGADGSISAGAVLLPPDTGWRVVHVRPALLTGVDDPVLHVLRARLDSHQDGVDAALHALLGGQLARLVGYPVPAGIDGFAQDPTRSVPDLVARVAQERGLPADAAALYLQLLALPDPTDRNTALWTGWKPARLKAARAALAATDLVVEAKRPRAGRSLFLPGGWLALKAPHLPLERWKLPLLIGGENGVSGLAIVLPVAPAPQLFALAWDRITAGDGPRFDELVTERRR</sequence>
<protein>
    <recommendedName>
        <fullName evidence="3">DNA-binding protein</fullName>
    </recommendedName>
</protein>
<reference evidence="1 2" key="1">
    <citation type="submission" date="2021-01" db="EMBL/GenBank/DDBJ databases">
        <title>Whole genome shotgun sequence of Catellatospora chokoriensis NBRC 107358.</title>
        <authorList>
            <person name="Komaki H."/>
            <person name="Tamura T."/>
        </authorList>
    </citation>
    <scope>NUCLEOTIDE SEQUENCE [LARGE SCALE GENOMIC DNA]</scope>
    <source>
        <strain evidence="1 2">NBRC 107358</strain>
    </source>
</reference>
<evidence type="ECO:0008006" key="3">
    <source>
        <dbReference type="Google" id="ProtNLM"/>
    </source>
</evidence>
<name>A0A8J3K5W3_9ACTN</name>
<proteinExistence type="predicted"/>
<comment type="caution">
    <text evidence="1">The sequence shown here is derived from an EMBL/GenBank/DDBJ whole genome shotgun (WGS) entry which is preliminary data.</text>
</comment>
<organism evidence="1 2">
    <name type="scientific">Catellatospora chokoriensis</name>
    <dbReference type="NCBI Taxonomy" id="310353"/>
    <lineage>
        <taxon>Bacteria</taxon>
        <taxon>Bacillati</taxon>
        <taxon>Actinomycetota</taxon>
        <taxon>Actinomycetes</taxon>
        <taxon>Micromonosporales</taxon>
        <taxon>Micromonosporaceae</taxon>
        <taxon>Catellatospora</taxon>
    </lineage>
</organism>
<dbReference type="Proteomes" id="UP000619293">
    <property type="component" value="Unassembled WGS sequence"/>
</dbReference>
<gene>
    <name evidence="1" type="ORF">Cch02nite_67520</name>
</gene>
<accession>A0A8J3K5W3</accession>
<dbReference type="RefSeq" id="WP_191840494.1">
    <property type="nucleotide sequence ID" value="NZ_BAAALB010000051.1"/>
</dbReference>
<dbReference type="EMBL" id="BONG01000060">
    <property type="protein sequence ID" value="GIF93308.1"/>
    <property type="molecule type" value="Genomic_DNA"/>
</dbReference>
<evidence type="ECO:0000313" key="1">
    <source>
        <dbReference type="EMBL" id="GIF93308.1"/>
    </source>
</evidence>